<evidence type="ECO:0000313" key="4">
    <source>
        <dbReference type="Proteomes" id="UP001610334"/>
    </source>
</evidence>
<keyword evidence="1 2" id="KW-0732">Signal</keyword>
<dbReference type="SUPFAM" id="SSF75005">
    <property type="entry name" value="Arabinanase/levansucrase/invertase"/>
    <property type="match status" value="1"/>
</dbReference>
<feature type="signal peptide" evidence="2">
    <location>
        <begin position="1"/>
        <end position="23"/>
    </location>
</feature>
<evidence type="ECO:0000256" key="1">
    <source>
        <dbReference type="ARBA" id="ARBA00022729"/>
    </source>
</evidence>
<keyword evidence="4" id="KW-1185">Reference proteome</keyword>
<organism evidence="3 4">
    <name type="scientific">Aspergillus granulosus</name>
    <dbReference type="NCBI Taxonomy" id="176169"/>
    <lineage>
        <taxon>Eukaryota</taxon>
        <taxon>Fungi</taxon>
        <taxon>Dikarya</taxon>
        <taxon>Ascomycota</taxon>
        <taxon>Pezizomycotina</taxon>
        <taxon>Eurotiomycetes</taxon>
        <taxon>Eurotiomycetidae</taxon>
        <taxon>Eurotiales</taxon>
        <taxon>Aspergillaceae</taxon>
        <taxon>Aspergillus</taxon>
        <taxon>Aspergillus subgen. Nidulantes</taxon>
    </lineage>
</organism>
<proteinExistence type="predicted"/>
<dbReference type="EMBL" id="JBFXLT010000047">
    <property type="protein sequence ID" value="KAL2812542.1"/>
    <property type="molecule type" value="Genomic_DNA"/>
</dbReference>
<comment type="caution">
    <text evidence="3">The sequence shown here is derived from an EMBL/GenBank/DDBJ whole genome shotgun (WGS) entry which is preliminary data.</text>
</comment>
<dbReference type="InterPro" id="IPR023296">
    <property type="entry name" value="Glyco_hydro_beta-prop_sf"/>
</dbReference>
<name>A0ABR4HAP4_9EURO</name>
<feature type="chain" id="PRO_5045555268" evidence="2">
    <location>
        <begin position="24"/>
        <end position="115"/>
    </location>
</feature>
<dbReference type="Gene3D" id="2.115.10.20">
    <property type="entry name" value="Glycosyl hydrolase domain, family 43"/>
    <property type="match status" value="1"/>
</dbReference>
<gene>
    <name evidence="3" type="ORF">BJX63DRAFT_396607</name>
</gene>
<evidence type="ECO:0000256" key="2">
    <source>
        <dbReference type="SAM" id="SignalP"/>
    </source>
</evidence>
<dbReference type="Proteomes" id="UP001610334">
    <property type="component" value="Unassembled WGS sequence"/>
</dbReference>
<reference evidence="3 4" key="1">
    <citation type="submission" date="2024-07" db="EMBL/GenBank/DDBJ databases">
        <title>Section-level genome sequencing and comparative genomics of Aspergillus sections Usti and Cavernicolus.</title>
        <authorList>
            <consortium name="Lawrence Berkeley National Laboratory"/>
            <person name="Nybo J.L."/>
            <person name="Vesth T.C."/>
            <person name="Theobald S."/>
            <person name="Frisvad J.C."/>
            <person name="Larsen T.O."/>
            <person name="Kjaerboelling I."/>
            <person name="Rothschild-Mancinelli K."/>
            <person name="Lyhne E.K."/>
            <person name="Kogle M.E."/>
            <person name="Barry K."/>
            <person name="Clum A."/>
            <person name="Na H."/>
            <person name="Ledsgaard L."/>
            <person name="Lin J."/>
            <person name="Lipzen A."/>
            <person name="Kuo A."/>
            <person name="Riley R."/>
            <person name="Mondo S."/>
            <person name="Labutti K."/>
            <person name="Haridas S."/>
            <person name="Pangalinan J."/>
            <person name="Salamov A.A."/>
            <person name="Simmons B.A."/>
            <person name="Magnuson J.K."/>
            <person name="Chen J."/>
            <person name="Drula E."/>
            <person name="Henrissat B."/>
            <person name="Wiebenga A."/>
            <person name="Lubbers R.J."/>
            <person name="Gomes A.C."/>
            <person name="Makela M.R."/>
            <person name="Stajich J."/>
            <person name="Grigoriev I.V."/>
            <person name="Mortensen U.H."/>
            <person name="De Vries R.P."/>
            <person name="Baker S.E."/>
            <person name="Andersen M.R."/>
        </authorList>
    </citation>
    <scope>NUCLEOTIDE SEQUENCE [LARGE SCALE GENOMIC DNA]</scope>
    <source>
        <strain evidence="3 4">CBS 588.65</strain>
    </source>
</reference>
<accession>A0ABR4HAP4</accession>
<sequence length="115" mass="12924">MSIGSSCAGQSLVLVVLYHVCSCSRQERPLVPRKRWTTLLASHGHIYGPGGQGVIEDKQYGLALYYHFADKLIGLSRFQYQLGWNRLGWNEEWPVRRTVFAARQSTSAMGSGHNI</sequence>
<protein>
    <submittedName>
        <fullName evidence="3">Uncharacterized protein</fullName>
    </submittedName>
</protein>
<evidence type="ECO:0000313" key="3">
    <source>
        <dbReference type="EMBL" id="KAL2812542.1"/>
    </source>
</evidence>